<feature type="transmembrane region" description="Helical" evidence="7">
    <location>
        <begin position="42"/>
        <end position="59"/>
    </location>
</feature>
<feature type="transmembrane region" description="Helical" evidence="7">
    <location>
        <begin position="398"/>
        <end position="418"/>
    </location>
</feature>
<keyword evidence="3" id="KW-1003">Cell membrane</keyword>
<keyword evidence="5 7" id="KW-1133">Transmembrane helix</keyword>
<feature type="transmembrane region" description="Helical" evidence="7">
    <location>
        <begin position="304"/>
        <end position="327"/>
    </location>
</feature>
<dbReference type="RefSeq" id="WP_160118975.1">
    <property type="nucleotide sequence ID" value="NZ_CBCRYA010000018.1"/>
</dbReference>
<comment type="subcellular location">
    <subcellularLocation>
        <location evidence="1">Cell membrane</location>
        <topology evidence="1">Multi-pass membrane protein</topology>
    </subcellularLocation>
</comment>
<feature type="transmembrane region" description="Helical" evidence="7">
    <location>
        <begin position="272"/>
        <end position="292"/>
    </location>
</feature>
<evidence type="ECO:0000256" key="5">
    <source>
        <dbReference type="ARBA" id="ARBA00022989"/>
    </source>
</evidence>
<evidence type="ECO:0000256" key="6">
    <source>
        <dbReference type="ARBA" id="ARBA00023136"/>
    </source>
</evidence>
<feature type="transmembrane region" description="Helical" evidence="7">
    <location>
        <begin position="333"/>
        <end position="353"/>
    </location>
</feature>
<evidence type="ECO:0000256" key="2">
    <source>
        <dbReference type="ARBA" id="ARBA00022448"/>
    </source>
</evidence>
<dbReference type="GO" id="GO:0022857">
    <property type="term" value="F:transmembrane transporter activity"/>
    <property type="evidence" value="ECO:0007669"/>
    <property type="project" value="InterPro"/>
</dbReference>
<feature type="transmembrane region" description="Helical" evidence="7">
    <location>
        <begin position="103"/>
        <end position="128"/>
    </location>
</feature>
<dbReference type="SUPFAM" id="SSF103473">
    <property type="entry name" value="MFS general substrate transporter"/>
    <property type="match status" value="1"/>
</dbReference>
<accession>A0A3P5WXV8</accession>
<dbReference type="InterPro" id="IPR011701">
    <property type="entry name" value="MFS"/>
</dbReference>
<dbReference type="InterPro" id="IPR050171">
    <property type="entry name" value="MFS_Transporters"/>
</dbReference>
<dbReference type="PANTHER" id="PTHR23517">
    <property type="entry name" value="RESISTANCE PROTEIN MDTM, PUTATIVE-RELATED-RELATED"/>
    <property type="match status" value="1"/>
</dbReference>
<dbReference type="OrthoDB" id="3285778at2"/>
<dbReference type="InterPro" id="IPR020846">
    <property type="entry name" value="MFS_dom"/>
</dbReference>
<keyword evidence="2" id="KW-0813">Transport</keyword>
<keyword evidence="4 7" id="KW-0812">Transmembrane</keyword>
<feature type="transmembrane region" description="Helical" evidence="7">
    <location>
        <begin position="80"/>
        <end position="97"/>
    </location>
</feature>
<feature type="transmembrane region" description="Helical" evidence="7">
    <location>
        <begin position="149"/>
        <end position="168"/>
    </location>
</feature>
<evidence type="ECO:0000313" key="9">
    <source>
        <dbReference type="EMBL" id="VDC26332.1"/>
    </source>
</evidence>
<dbReference type="Pfam" id="PF07690">
    <property type="entry name" value="MFS_1"/>
    <property type="match status" value="1"/>
</dbReference>
<evidence type="ECO:0000256" key="7">
    <source>
        <dbReference type="SAM" id="Phobius"/>
    </source>
</evidence>
<feature type="transmembrane region" description="Helical" evidence="7">
    <location>
        <begin position="373"/>
        <end position="392"/>
    </location>
</feature>
<sequence length="444" mass="45811">MSRPGGQLENSLAGLLLPTQLVFNIGFYAVVPFLALVMTDDLGLGAAAVGIVLGARTFSQQGMFLFGGVIADRWGARRSILVGCIIRALGYLGLAVADNFWLFLLSAILTGIGGAFFSPALEGLIGTIDRARTRKADALAGERPPRRTLFAWLVFFGEIGAVTGPLVGVALQGYGFNVIAGGAAALFLAVGIILWLLLPRHADEAVHGSRPEPAAPKPAVNHDRSPALAAFACLRDRSFVMFAVLFSVNLLAYNQLYFALPLELGQDGAGTGTLAALFTLASVLTIALQLPLSALVARIGPAPALRAGFACTGLGFVAVALLGSTGLHLAPGLPVLTGPVVFVVMLSLGHMLVRPVGLQQVHHFAGSRPMSAYYGLLASCGGVAVLLGNIITGALRDVAGGASGWLLLALLAGVSAAVMPHRLPKHAAADQHAAALTSDPDLQA</sequence>
<dbReference type="PROSITE" id="PS50850">
    <property type="entry name" value="MFS"/>
    <property type="match status" value="1"/>
</dbReference>
<evidence type="ECO:0000256" key="1">
    <source>
        <dbReference type="ARBA" id="ARBA00004651"/>
    </source>
</evidence>
<evidence type="ECO:0000313" key="10">
    <source>
        <dbReference type="Proteomes" id="UP000280861"/>
    </source>
</evidence>
<feature type="domain" description="Major facilitator superfamily (MFS) profile" evidence="8">
    <location>
        <begin position="12"/>
        <end position="427"/>
    </location>
</feature>
<evidence type="ECO:0000256" key="3">
    <source>
        <dbReference type="ARBA" id="ARBA00022475"/>
    </source>
</evidence>
<dbReference type="Gene3D" id="1.20.1250.20">
    <property type="entry name" value="MFS general substrate transporter like domains"/>
    <property type="match status" value="1"/>
</dbReference>
<feature type="transmembrane region" description="Helical" evidence="7">
    <location>
        <begin position="239"/>
        <end position="260"/>
    </location>
</feature>
<feature type="transmembrane region" description="Helical" evidence="7">
    <location>
        <begin position="174"/>
        <end position="198"/>
    </location>
</feature>
<evidence type="ECO:0000256" key="4">
    <source>
        <dbReference type="ARBA" id="ARBA00022692"/>
    </source>
</evidence>
<protein>
    <submittedName>
        <fullName evidence="9">Multidrug resistance protein MdtH</fullName>
    </submittedName>
</protein>
<dbReference type="AlphaFoldDB" id="A0A3P5WXV8"/>
<name>A0A3P5WXV8_9MICC</name>
<dbReference type="EMBL" id="UXAU01000024">
    <property type="protein sequence ID" value="VDC26332.1"/>
    <property type="molecule type" value="Genomic_DNA"/>
</dbReference>
<gene>
    <name evidence="9" type="primary">mdtH</name>
    <name evidence="9" type="ORF">PSET11_01749</name>
</gene>
<organism evidence="9 10">
    <name type="scientific">Arthrobacter ulcerisalmonis</name>
    <dbReference type="NCBI Taxonomy" id="2483813"/>
    <lineage>
        <taxon>Bacteria</taxon>
        <taxon>Bacillati</taxon>
        <taxon>Actinomycetota</taxon>
        <taxon>Actinomycetes</taxon>
        <taxon>Micrococcales</taxon>
        <taxon>Micrococcaceae</taxon>
        <taxon>Arthrobacter</taxon>
    </lineage>
</organism>
<reference evidence="9 10" key="1">
    <citation type="submission" date="2018-11" db="EMBL/GenBank/DDBJ databases">
        <authorList>
            <person name="Criscuolo A."/>
        </authorList>
    </citation>
    <scope>NUCLEOTIDE SEQUENCE [LARGE SCALE GENOMIC DNA]</scope>
    <source>
        <strain evidence="9">AT11b</strain>
    </source>
</reference>
<dbReference type="PANTHER" id="PTHR23517:SF2">
    <property type="entry name" value="MULTIDRUG RESISTANCE PROTEIN MDTH"/>
    <property type="match status" value="1"/>
</dbReference>
<keyword evidence="10" id="KW-1185">Reference proteome</keyword>
<dbReference type="Proteomes" id="UP000280861">
    <property type="component" value="Unassembled WGS sequence"/>
</dbReference>
<dbReference type="GO" id="GO:0005886">
    <property type="term" value="C:plasma membrane"/>
    <property type="evidence" value="ECO:0007669"/>
    <property type="project" value="UniProtKB-SubCell"/>
</dbReference>
<proteinExistence type="predicted"/>
<keyword evidence="6 7" id="KW-0472">Membrane</keyword>
<feature type="transmembrane region" description="Helical" evidence="7">
    <location>
        <begin position="12"/>
        <end position="36"/>
    </location>
</feature>
<evidence type="ECO:0000259" key="8">
    <source>
        <dbReference type="PROSITE" id="PS50850"/>
    </source>
</evidence>
<dbReference type="InterPro" id="IPR036259">
    <property type="entry name" value="MFS_trans_sf"/>
</dbReference>